<keyword evidence="2" id="KW-0210">Decarboxylase</keyword>
<dbReference type="InterPro" id="IPR015424">
    <property type="entry name" value="PyrdxlP-dep_Trfase"/>
</dbReference>
<dbReference type="GO" id="GO:0005737">
    <property type="term" value="C:cytoplasm"/>
    <property type="evidence" value="ECO:0007669"/>
    <property type="project" value="TreeGrafter"/>
</dbReference>
<dbReference type="GO" id="GO:0006584">
    <property type="term" value="P:catecholamine metabolic process"/>
    <property type="evidence" value="ECO:0007669"/>
    <property type="project" value="TreeGrafter"/>
</dbReference>
<keyword evidence="4" id="KW-1185">Reference proteome</keyword>
<reference evidence="3 4" key="1">
    <citation type="journal article" date="2019" name="Sci. Rep.">
        <title>Orb-weaving spider Araneus ventricosus genome elucidates the spidroin gene catalogue.</title>
        <authorList>
            <person name="Kono N."/>
            <person name="Nakamura H."/>
            <person name="Ohtoshi R."/>
            <person name="Moran D.A.P."/>
            <person name="Shinohara A."/>
            <person name="Yoshida Y."/>
            <person name="Fujiwara M."/>
            <person name="Mori M."/>
            <person name="Tomita M."/>
            <person name="Arakawa K."/>
        </authorList>
    </citation>
    <scope>NUCLEOTIDE SEQUENCE [LARGE SCALE GENOMIC DNA]</scope>
</reference>
<proteinExistence type="predicted"/>
<dbReference type="InterPro" id="IPR010977">
    <property type="entry name" value="Aromatic_deC"/>
</dbReference>
<dbReference type="GO" id="GO:0042427">
    <property type="term" value="P:serotonin biosynthetic process"/>
    <property type="evidence" value="ECO:0007669"/>
    <property type="project" value="TreeGrafter"/>
</dbReference>
<comment type="caution">
    <text evidence="3">The sequence shown here is derived from an EMBL/GenBank/DDBJ whole genome shotgun (WGS) entry which is preliminary data.</text>
</comment>
<dbReference type="OrthoDB" id="639767at2759"/>
<accession>A0A4Y2BMB8</accession>
<dbReference type="PANTHER" id="PTHR11999">
    <property type="entry name" value="GROUP II PYRIDOXAL-5-PHOSPHATE DECARBOXYLASE"/>
    <property type="match status" value="1"/>
</dbReference>
<evidence type="ECO:0000313" key="3">
    <source>
        <dbReference type="EMBL" id="GBL93382.1"/>
    </source>
</evidence>
<evidence type="ECO:0000256" key="1">
    <source>
        <dbReference type="ARBA" id="ARBA00011738"/>
    </source>
</evidence>
<dbReference type="PANTHER" id="PTHR11999:SF167">
    <property type="entry name" value="AROMATIC-L-AMINO-ACID DECARBOXYLASE"/>
    <property type="match status" value="1"/>
</dbReference>
<keyword evidence="2" id="KW-0456">Lyase</keyword>
<dbReference type="SUPFAM" id="SSF53383">
    <property type="entry name" value="PLP-dependent transferases"/>
    <property type="match status" value="1"/>
</dbReference>
<gene>
    <name evidence="3" type="primary">Ddc_1</name>
    <name evidence="3" type="ORF">AVEN_219499_1</name>
</gene>
<name>A0A4Y2BMB8_ARAVE</name>
<dbReference type="InterPro" id="IPR015422">
    <property type="entry name" value="PyrdxlP-dep_Trfase_small"/>
</dbReference>
<dbReference type="Proteomes" id="UP000499080">
    <property type="component" value="Unassembled WGS sequence"/>
</dbReference>
<dbReference type="GO" id="GO:0004058">
    <property type="term" value="F:aromatic-L-amino-acid decarboxylase activity"/>
    <property type="evidence" value="ECO:0007669"/>
    <property type="project" value="TreeGrafter"/>
</dbReference>
<comment type="subunit">
    <text evidence="1">Homodimer.</text>
</comment>
<dbReference type="FunFam" id="3.90.1150.10:FF:000018">
    <property type="entry name" value="Histidine decarboxylase"/>
    <property type="match status" value="1"/>
</dbReference>
<dbReference type="Gene3D" id="3.90.1150.10">
    <property type="entry name" value="Aspartate Aminotransferase, domain 1"/>
    <property type="match status" value="1"/>
</dbReference>
<evidence type="ECO:0000313" key="4">
    <source>
        <dbReference type="Proteomes" id="UP000499080"/>
    </source>
</evidence>
<sequence length="168" mass="19599">MHLHHSTLSFGDEVPFHQFDIQLRLLFSPSSPNELRTALSFFQDFLPRSSVFLLQIEFHQPTPLKNQTFLNTHVHLAKEFEKLVLSDDRFEVVAPVHLGLVCFRRKGPNSVNEDLLKRVNARRKIHITPTVVRDKYIIRFAICSRYTTLEDVDFAWREIQLVSSGMLP</sequence>
<evidence type="ECO:0000256" key="2">
    <source>
        <dbReference type="ARBA" id="ARBA00022793"/>
    </source>
</evidence>
<organism evidence="3 4">
    <name type="scientific">Araneus ventricosus</name>
    <name type="common">Orbweaver spider</name>
    <name type="synonym">Epeira ventricosa</name>
    <dbReference type="NCBI Taxonomy" id="182803"/>
    <lineage>
        <taxon>Eukaryota</taxon>
        <taxon>Metazoa</taxon>
        <taxon>Ecdysozoa</taxon>
        <taxon>Arthropoda</taxon>
        <taxon>Chelicerata</taxon>
        <taxon>Arachnida</taxon>
        <taxon>Araneae</taxon>
        <taxon>Araneomorphae</taxon>
        <taxon>Entelegynae</taxon>
        <taxon>Araneoidea</taxon>
        <taxon>Araneidae</taxon>
        <taxon>Araneus</taxon>
    </lineage>
</organism>
<dbReference type="AlphaFoldDB" id="A0A4Y2BMB8"/>
<dbReference type="EMBL" id="BGPR01000093">
    <property type="protein sequence ID" value="GBL93382.1"/>
    <property type="molecule type" value="Genomic_DNA"/>
</dbReference>
<protein>
    <submittedName>
        <fullName evidence="3">Aromatic-L-amino-acid decarboxylase</fullName>
    </submittedName>
</protein>